<dbReference type="HOGENOM" id="CLU_049382_0_0_10"/>
<dbReference type="Pfam" id="PF06325">
    <property type="entry name" value="PrmA"/>
    <property type="match status" value="1"/>
</dbReference>
<dbReference type="InterPro" id="IPR004498">
    <property type="entry name" value="Ribosomal_PrmA_MeTrfase"/>
</dbReference>
<evidence type="ECO:0000256" key="1">
    <source>
        <dbReference type="ARBA" id="ARBA00009741"/>
    </source>
</evidence>
<evidence type="ECO:0000256" key="4">
    <source>
        <dbReference type="ARBA" id="ARBA00022679"/>
    </source>
</evidence>
<sequence length="312" mass="35367">MGKWVLKTILATHPLAFLKIFNTFTTRFLPITITMNYIELDLKVDPEFSEILMAELGEAGFESFVETDEGLLAYIQEGDFDEQAIHDLTAKYLDLTTIAATWKSLERRNWNEEWEKSYEPIEVGDQVRVRATFHEPDPSFKYDLLIQPKMSFGTGHHETTWLVMNEQLSLPHERLSIMDVGCGTGILAILAHKLGASHLLGFDIDEWAVENTRENFAMNALPDDSEVFQGTIQDVPQEKVFGGVLANINRNILLAEIPAYVQHLAPGGWLVTSGFYETDQADIEKCAAENGLKKLRSNTRNQWATVVFEKIK</sequence>
<dbReference type="HAMAP" id="MF_00735">
    <property type="entry name" value="Methyltr_PrmA"/>
    <property type="match status" value="1"/>
</dbReference>
<comment type="similarity">
    <text evidence="1 6">Belongs to the methyltransferase superfamily. PrmA family.</text>
</comment>
<keyword evidence="5 6" id="KW-0949">S-adenosyl-L-methionine</keyword>
<protein>
    <recommendedName>
        <fullName evidence="6">Ribosomal protein L11 methyltransferase</fullName>
        <shortName evidence="6">L11 Mtase</shortName>
        <ecNumber evidence="6">2.1.1.-</ecNumber>
    </recommendedName>
</protein>
<dbReference type="GO" id="GO:0032259">
    <property type="term" value="P:methylation"/>
    <property type="evidence" value="ECO:0007669"/>
    <property type="project" value="UniProtKB-KW"/>
</dbReference>
<gene>
    <name evidence="6" type="primary">prmA</name>
    <name evidence="7" type="ordered locus">Dfer_3738</name>
</gene>
<dbReference type="InterPro" id="IPR029063">
    <property type="entry name" value="SAM-dependent_MTases_sf"/>
</dbReference>
<keyword evidence="3 6" id="KW-0489">Methyltransferase</keyword>
<dbReference type="SUPFAM" id="SSF53335">
    <property type="entry name" value="S-adenosyl-L-methionine-dependent methyltransferases"/>
    <property type="match status" value="1"/>
</dbReference>
<dbReference type="CDD" id="cd02440">
    <property type="entry name" value="AdoMet_MTases"/>
    <property type="match status" value="1"/>
</dbReference>
<evidence type="ECO:0000313" key="7">
    <source>
        <dbReference type="EMBL" id="ACT94942.1"/>
    </source>
</evidence>
<comment type="function">
    <text evidence="6">Methylates ribosomal protein L11.</text>
</comment>
<dbReference type="PANTHER" id="PTHR43648">
    <property type="entry name" value="ELECTRON TRANSFER FLAVOPROTEIN BETA SUBUNIT LYSINE METHYLTRANSFERASE"/>
    <property type="match status" value="1"/>
</dbReference>
<feature type="binding site" evidence="6">
    <location>
        <position position="247"/>
    </location>
    <ligand>
        <name>S-adenosyl-L-methionine</name>
        <dbReference type="ChEBI" id="CHEBI:59789"/>
    </ligand>
</feature>
<dbReference type="PANTHER" id="PTHR43648:SF1">
    <property type="entry name" value="ELECTRON TRANSFER FLAVOPROTEIN BETA SUBUNIT LYSINE METHYLTRANSFERASE"/>
    <property type="match status" value="1"/>
</dbReference>
<dbReference type="Gene3D" id="3.40.50.150">
    <property type="entry name" value="Vaccinia Virus protein VP39"/>
    <property type="match status" value="1"/>
</dbReference>
<dbReference type="KEGG" id="dfe:Dfer_3738"/>
<name>C6VWB1_DYAFD</name>
<evidence type="ECO:0000256" key="3">
    <source>
        <dbReference type="ARBA" id="ARBA00022603"/>
    </source>
</evidence>
<organism evidence="7 8">
    <name type="scientific">Dyadobacter fermentans (strain ATCC 700827 / DSM 18053 / CIP 107007 / KCTC 52180 / NS114)</name>
    <dbReference type="NCBI Taxonomy" id="471854"/>
    <lineage>
        <taxon>Bacteria</taxon>
        <taxon>Pseudomonadati</taxon>
        <taxon>Bacteroidota</taxon>
        <taxon>Cytophagia</taxon>
        <taxon>Cytophagales</taxon>
        <taxon>Spirosomataceae</taxon>
        <taxon>Dyadobacter</taxon>
    </lineage>
</organism>
<keyword evidence="2 6" id="KW-0963">Cytoplasm</keyword>
<dbReference type="eggNOG" id="COG2264">
    <property type="taxonomic scope" value="Bacteria"/>
</dbReference>
<evidence type="ECO:0000256" key="5">
    <source>
        <dbReference type="ARBA" id="ARBA00022691"/>
    </source>
</evidence>
<accession>C6VWB1</accession>
<evidence type="ECO:0000256" key="6">
    <source>
        <dbReference type="HAMAP-Rule" id="MF_00735"/>
    </source>
</evidence>
<dbReference type="NCBIfam" id="NF001785">
    <property type="entry name" value="PRK00517.2-2"/>
    <property type="match status" value="1"/>
</dbReference>
<proteinExistence type="inferred from homology"/>
<reference evidence="7 8" key="1">
    <citation type="journal article" date="2009" name="Stand. Genomic Sci.">
        <title>Complete genome sequence of Dyadobacter fermentans type strain (NS114).</title>
        <authorList>
            <person name="Lang E."/>
            <person name="Lapidus A."/>
            <person name="Chertkov O."/>
            <person name="Brettin T."/>
            <person name="Detter J.C."/>
            <person name="Han C."/>
            <person name="Copeland A."/>
            <person name="Glavina Del Rio T."/>
            <person name="Nolan M."/>
            <person name="Chen F."/>
            <person name="Lucas S."/>
            <person name="Tice H."/>
            <person name="Cheng J.F."/>
            <person name="Land M."/>
            <person name="Hauser L."/>
            <person name="Chang Y.J."/>
            <person name="Jeffries C.D."/>
            <person name="Kopitz M."/>
            <person name="Bruce D."/>
            <person name="Goodwin L."/>
            <person name="Pitluck S."/>
            <person name="Ovchinnikova G."/>
            <person name="Pati A."/>
            <person name="Ivanova N."/>
            <person name="Mavrommatis K."/>
            <person name="Chen A."/>
            <person name="Palaniappan K."/>
            <person name="Chain P."/>
            <person name="Bristow J."/>
            <person name="Eisen J.A."/>
            <person name="Markowitz V."/>
            <person name="Hugenholtz P."/>
            <person name="Goker M."/>
            <person name="Rohde M."/>
            <person name="Kyrpides N.C."/>
            <person name="Klenk H.P."/>
        </authorList>
    </citation>
    <scope>NUCLEOTIDE SEQUENCE [LARGE SCALE GENOMIC DNA]</scope>
    <source>
        <strain evidence="8">ATCC 700827 / DSM 18053 / CIP 107007 / KCTC 52180 / NS114</strain>
    </source>
</reference>
<feature type="binding site" evidence="6">
    <location>
        <position position="203"/>
    </location>
    <ligand>
        <name>S-adenosyl-L-methionine</name>
        <dbReference type="ChEBI" id="CHEBI:59789"/>
    </ligand>
</feature>
<feature type="binding site" evidence="6">
    <location>
        <position position="160"/>
    </location>
    <ligand>
        <name>S-adenosyl-L-methionine</name>
        <dbReference type="ChEBI" id="CHEBI:59789"/>
    </ligand>
</feature>
<evidence type="ECO:0000256" key="2">
    <source>
        <dbReference type="ARBA" id="ARBA00022490"/>
    </source>
</evidence>
<dbReference type="GO" id="GO:0008276">
    <property type="term" value="F:protein methyltransferase activity"/>
    <property type="evidence" value="ECO:0007669"/>
    <property type="project" value="UniProtKB-UniRule"/>
</dbReference>
<evidence type="ECO:0000313" key="8">
    <source>
        <dbReference type="Proteomes" id="UP000002011"/>
    </source>
</evidence>
<dbReference type="InterPro" id="IPR050078">
    <property type="entry name" value="Ribosomal_L11_MeTrfase_PrmA"/>
</dbReference>
<dbReference type="Proteomes" id="UP000002011">
    <property type="component" value="Chromosome"/>
</dbReference>
<keyword evidence="8" id="KW-1185">Reference proteome</keyword>
<comment type="subcellular location">
    <subcellularLocation>
        <location evidence="6">Cytoplasm</location>
    </subcellularLocation>
</comment>
<dbReference type="GO" id="GO:0005737">
    <property type="term" value="C:cytoplasm"/>
    <property type="evidence" value="ECO:0007669"/>
    <property type="project" value="UniProtKB-SubCell"/>
</dbReference>
<dbReference type="EC" id="2.1.1.-" evidence="6"/>
<comment type="catalytic activity">
    <reaction evidence="6">
        <text>L-lysyl-[protein] + 3 S-adenosyl-L-methionine = N(6),N(6),N(6)-trimethyl-L-lysyl-[protein] + 3 S-adenosyl-L-homocysteine + 3 H(+)</text>
        <dbReference type="Rhea" id="RHEA:54192"/>
        <dbReference type="Rhea" id="RHEA-COMP:9752"/>
        <dbReference type="Rhea" id="RHEA-COMP:13826"/>
        <dbReference type="ChEBI" id="CHEBI:15378"/>
        <dbReference type="ChEBI" id="CHEBI:29969"/>
        <dbReference type="ChEBI" id="CHEBI:57856"/>
        <dbReference type="ChEBI" id="CHEBI:59789"/>
        <dbReference type="ChEBI" id="CHEBI:61961"/>
    </reaction>
</comment>
<dbReference type="AlphaFoldDB" id="C6VWB1"/>
<dbReference type="STRING" id="471854.Dfer_3738"/>
<dbReference type="EMBL" id="CP001619">
    <property type="protein sequence ID" value="ACT94942.1"/>
    <property type="molecule type" value="Genomic_DNA"/>
</dbReference>
<keyword evidence="4 6" id="KW-0808">Transferase</keyword>
<dbReference type="OrthoDB" id="9785995at2"/>
<feature type="binding site" evidence="6">
    <location>
        <position position="181"/>
    </location>
    <ligand>
        <name>S-adenosyl-L-methionine</name>
        <dbReference type="ChEBI" id="CHEBI:59789"/>
    </ligand>
</feature>